<proteinExistence type="predicted"/>
<accession>A0A0A2KRS1</accession>
<feature type="compositionally biased region" description="Basic and acidic residues" evidence="1">
    <location>
        <begin position="345"/>
        <end position="359"/>
    </location>
</feature>
<dbReference type="OrthoDB" id="5350472at2759"/>
<dbReference type="PhylomeDB" id="A0A0A2KRS1"/>
<organism evidence="2 3">
    <name type="scientific">Penicillium italicum</name>
    <name type="common">Blue mold</name>
    <dbReference type="NCBI Taxonomy" id="40296"/>
    <lineage>
        <taxon>Eukaryota</taxon>
        <taxon>Fungi</taxon>
        <taxon>Dikarya</taxon>
        <taxon>Ascomycota</taxon>
        <taxon>Pezizomycotina</taxon>
        <taxon>Eurotiomycetes</taxon>
        <taxon>Eurotiomycetidae</taxon>
        <taxon>Eurotiales</taxon>
        <taxon>Aspergillaceae</taxon>
        <taxon>Penicillium</taxon>
    </lineage>
</organism>
<keyword evidence="3" id="KW-1185">Reference proteome</keyword>
<evidence type="ECO:0000313" key="3">
    <source>
        <dbReference type="Proteomes" id="UP000030104"/>
    </source>
</evidence>
<dbReference type="AlphaFoldDB" id="A0A0A2KRS1"/>
<dbReference type="HOGENOM" id="CLU_053885_0_0_1"/>
<feature type="region of interest" description="Disordered" evidence="1">
    <location>
        <begin position="319"/>
        <end position="372"/>
    </location>
</feature>
<protein>
    <submittedName>
        <fullName evidence="2">Uncharacterized protein</fullName>
    </submittedName>
</protein>
<reference evidence="2 3" key="1">
    <citation type="journal article" date="2015" name="Mol. Plant Microbe Interact.">
        <title>Genome, transcriptome, and functional analyses of Penicillium expansum provide new insights into secondary metabolism and pathogenicity.</title>
        <authorList>
            <person name="Ballester A.R."/>
            <person name="Marcet-Houben M."/>
            <person name="Levin E."/>
            <person name="Sela N."/>
            <person name="Selma-Lazaro C."/>
            <person name="Carmona L."/>
            <person name="Wisniewski M."/>
            <person name="Droby S."/>
            <person name="Gonzalez-Candelas L."/>
            <person name="Gabaldon T."/>
        </authorList>
    </citation>
    <scope>NUCLEOTIDE SEQUENCE [LARGE SCALE GENOMIC DNA]</scope>
    <source>
        <strain evidence="2 3">PHI-1</strain>
    </source>
</reference>
<evidence type="ECO:0000256" key="1">
    <source>
        <dbReference type="SAM" id="MobiDB-lite"/>
    </source>
</evidence>
<comment type="caution">
    <text evidence="2">The sequence shown here is derived from an EMBL/GenBank/DDBJ whole genome shotgun (WGS) entry which is preliminary data.</text>
</comment>
<gene>
    <name evidence="2" type="ORF">PITC_014740</name>
</gene>
<sequence>MTSIFEPYLPAFNGQVDLKKAYGWSLMQIQVFMIEVIDEPSTYGVDMRVVSELKQIRTDIIDLTEKGSRYQSEAPPPQAILRKVNPAPSYYDDISSLMLDAKTYGGLPYWSLFDLLGRFLSLTGPAPQGATQDNFYLPLTLMYTNWSQKMAPRAPWVYSCVWAEEEDKQSRFHMGASLGGYRIPDGEPNGWCRALQRARFDVLHDERIQTAGIRFEDTPLTGRTGNPIPFGNCAETYPLVNILRNRAPSEEVFGLAVMLDALPRTGEYDHEQAMSTMIRPCANCQRVITTWGGEVENFIIRNYPEGYFLGGEWSPAPSSERASDMSIDLSTGAKRPAPADDIAEPEAKRAKGWRPEVPKKPSHLAMGKGRQQ</sequence>
<evidence type="ECO:0000313" key="2">
    <source>
        <dbReference type="EMBL" id="KGO70464.1"/>
    </source>
</evidence>
<dbReference type="OMA" id="TAVYGRW"/>
<dbReference type="Proteomes" id="UP000030104">
    <property type="component" value="Unassembled WGS sequence"/>
</dbReference>
<dbReference type="EMBL" id="JQGA01001043">
    <property type="protein sequence ID" value="KGO70464.1"/>
    <property type="molecule type" value="Genomic_DNA"/>
</dbReference>
<name>A0A0A2KRS1_PENIT</name>